<keyword evidence="4 6" id="KW-1133">Transmembrane helix</keyword>
<protein>
    <submittedName>
        <fullName evidence="8">Permease of the drug/metabolite transporter (DMT) superfamily</fullName>
    </submittedName>
</protein>
<feature type="transmembrane region" description="Helical" evidence="6">
    <location>
        <begin position="248"/>
        <end position="267"/>
    </location>
</feature>
<dbReference type="OrthoDB" id="1098926at2"/>
<feature type="transmembrane region" description="Helical" evidence="6">
    <location>
        <begin position="157"/>
        <end position="175"/>
    </location>
</feature>
<dbReference type="InterPro" id="IPR050638">
    <property type="entry name" value="AA-Vitamin_Transporters"/>
</dbReference>
<feature type="domain" description="EamA" evidence="7">
    <location>
        <begin position="11"/>
        <end position="141"/>
    </location>
</feature>
<keyword evidence="5 6" id="KW-0472">Membrane</keyword>
<comment type="similarity">
    <text evidence="2">Belongs to the EamA transporter family.</text>
</comment>
<proteinExistence type="inferred from homology"/>
<name>A0A521D259_9SPHI</name>
<evidence type="ECO:0000256" key="4">
    <source>
        <dbReference type="ARBA" id="ARBA00022989"/>
    </source>
</evidence>
<evidence type="ECO:0000256" key="5">
    <source>
        <dbReference type="ARBA" id="ARBA00023136"/>
    </source>
</evidence>
<evidence type="ECO:0000256" key="1">
    <source>
        <dbReference type="ARBA" id="ARBA00004141"/>
    </source>
</evidence>
<dbReference type="InterPro" id="IPR000620">
    <property type="entry name" value="EamA_dom"/>
</dbReference>
<dbReference type="AlphaFoldDB" id="A0A521D259"/>
<dbReference type="RefSeq" id="WP_142603754.1">
    <property type="nucleotide sequence ID" value="NZ_FXSZ01000005.1"/>
</dbReference>
<feature type="transmembrane region" description="Helical" evidence="6">
    <location>
        <begin position="273"/>
        <end position="290"/>
    </location>
</feature>
<dbReference type="GO" id="GO:0016020">
    <property type="term" value="C:membrane"/>
    <property type="evidence" value="ECO:0007669"/>
    <property type="project" value="UniProtKB-SubCell"/>
</dbReference>
<evidence type="ECO:0000313" key="8">
    <source>
        <dbReference type="EMBL" id="SMO65764.1"/>
    </source>
</evidence>
<keyword evidence="3 6" id="KW-0812">Transmembrane</keyword>
<feature type="transmembrane region" description="Helical" evidence="6">
    <location>
        <begin position="187"/>
        <end position="209"/>
    </location>
</feature>
<organism evidence="8 9">
    <name type="scientific">Solitalea koreensis</name>
    <dbReference type="NCBI Taxonomy" id="543615"/>
    <lineage>
        <taxon>Bacteria</taxon>
        <taxon>Pseudomonadati</taxon>
        <taxon>Bacteroidota</taxon>
        <taxon>Sphingobacteriia</taxon>
        <taxon>Sphingobacteriales</taxon>
        <taxon>Sphingobacteriaceae</taxon>
        <taxon>Solitalea</taxon>
    </lineage>
</organism>
<feature type="transmembrane region" description="Helical" evidence="6">
    <location>
        <begin position="126"/>
        <end position="145"/>
    </location>
</feature>
<gene>
    <name evidence="8" type="ORF">SAMN06265350_105166</name>
</gene>
<feature type="transmembrane region" description="Helical" evidence="6">
    <location>
        <begin position="221"/>
        <end position="241"/>
    </location>
</feature>
<evidence type="ECO:0000259" key="7">
    <source>
        <dbReference type="Pfam" id="PF00892"/>
    </source>
</evidence>
<reference evidence="8 9" key="1">
    <citation type="submission" date="2017-05" db="EMBL/GenBank/DDBJ databases">
        <authorList>
            <person name="Varghese N."/>
            <person name="Submissions S."/>
        </authorList>
    </citation>
    <scope>NUCLEOTIDE SEQUENCE [LARGE SCALE GENOMIC DNA]</scope>
    <source>
        <strain evidence="8 9">DSM 21342</strain>
    </source>
</reference>
<dbReference type="Proteomes" id="UP000315971">
    <property type="component" value="Unassembled WGS sequence"/>
</dbReference>
<evidence type="ECO:0000256" key="3">
    <source>
        <dbReference type="ARBA" id="ARBA00022692"/>
    </source>
</evidence>
<dbReference type="InterPro" id="IPR037185">
    <property type="entry name" value="EmrE-like"/>
</dbReference>
<keyword evidence="9" id="KW-1185">Reference proteome</keyword>
<dbReference type="PANTHER" id="PTHR32322">
    <property type="entry name" value="INNER MEMBRANE TRANSPORTER"/>
    <property type="match status" value="1"/>
</dbReference>
<evidence type="ECO:0000256" key="6">
    <source>
        <dbReference type="SAM" id="Phobius"/>
    </source>
</evidence>
<dbReference type="EMBL" id="FXSZ01000005">
    <property type="protein sequence ID" value="SMO65764.1"/>
    <property type="molecule type" value="Genomic_DNA"/>
</dbReference>
<feature type="domain" description="EamA" evidence="7">
    <location>
        <begin position="156"/>
        <end position="288"/>
    </location>
</feature>
<dbReference type="Pfam" id="PF00892">
    <property type="entry name" value="EamA"/>
    <property type="match status" value="2"/>
</dbReference>
<evidence type="ECO:0000313" key="9">
    <source>
        <dbReference type="Proteomes" id="UP000315971"/>
    </source>
</evidence>
<feature type="transmembrane region" description="Helical" evidence="6">
    <location>
        <begin position="43"/>
        <end position="62"/>
    </location>
</feature>
<feature type="transmembrane region" description="Helical" evidence="6">
    <location>
        <begin position="98"/>
        <end position="119"/>
    </location>
</feature>
<sequence>MIQKITKKYHWIAAGLTFAILWASASTATKIGLNAAQPLSIAIVRFGVAALIMLAYSHLIRGNRLPEGKEWKQIAIYGLLNISIYLGCYVIAMQKVTAGIGALAVATNPVFISFISVFFLNKKLTLNVIIALCICSAGVVCAAWPWFNNTTVTTEGLMILLFSMLSYSLAAIYFSSSNWNNLDLFTINGWQTLIGGILLLPVACFYYNGSNNHFNLTFWGAVLWLAIPVSIFAVQLWLWLLKTNTIKAGMWLFLCPIFGFSIAALIMKDTISTYTIVGVLLVMIGLVLSQKTQKDHLESK</sequence>
<comment type="subcellular location">
    <subcellularLocation>
        <location evidence="1">Membrane</location>
        <topology evidence="1">Multi-pass membrane protein</topology>
    </subcellularLocation>
</comment>
<dbReference type="SUPFAM" id="SSF103481">
    <property type="entry name" value="Multidrug resistance efflux transporter EmrE"/>
    <property type="match status" value="2"/>
</dbReference>
<feature type="transmembrane region" description="Helical" evidence="6">
    <location>
        <begin position="74"/>
        <end position="92"/>
    </location>
</feature>
<dbReference type="PANTHER" id="PTHR32322:SF2">
    <property type="entry name" value="EAMA DOMAIN-CONTAINING PROTEIN"/>
    <property type="match status" value="1"/>
</dbReference>
<evidence type="ECO:0000256" key="2">
    <source>
        <dbReference type="ARBA" id="ARBA00007362"/>
    </source>
</evidence>
<accession>A0A521D259</accession>